<proteinExistence type="predicted"/>
<protein>
    <submittedName>
        <fullName evidence="1">Uncharacterized protein</fullName>
    </submittedName>
</protein>
<sequence length="136" mass="16328">MENTMLTDKQQEDRITQVFDLCHFIKCYDHHLELVNSQEHEIMTIDDAGTKKGIYFCDLIYNTKYFFDTYFFSAANITAFRNKAKIDELWFVLVEESFSIDYFYDSKNFIDENNVTSLYDKVFYFNFSQSIIKTLK</sequence>
<dbReference type="Proteomes" id="UP000293925">
    <property type="component" value="Unassembled WGS sequence"/>
</dbReference>
<comment type="caution">
    <text evidence="1">The sequence shown here is derived from an EMBL/GenBank/DDBJ whole genome shotgun (WGS) entry which is preliminary data.</text>
</comment>
<organism evidence="1 2">
    <name type="scientific">Pedobacter psychrodurus</name>
    <dbReference type="NCBI Taxonomy" id="2530456"/>
    <lineage>
        <taxon>Bacteria</taxon>
        <taxon>Pseudomonadati</taxon>
        <taxon>Bacteroidota</taxon>
        <taxon>Sphingobacteriia</taxon>
        <taxon>Sphingobacteriales</taxon>
        <taxon>Sphingobacteriaceae</taxon>
        <taxon>Pedobacter</taxon>
    </lineage>
</organism>
<name>A0A4R0PVA2_9SPHI</name>
<accession>A0A4R0PVA2</accession>
<dbReference type="EMBL" id="SJSO01000009">
    <property type="protein sequence ID" value="TCD26518.1"/>
    <property type="molecule type" value="Genomic_DNA"/>
</dbReference>
<gene>
    <name evidence="1" type="ORF">EZ456_13065</name>
</gene>
<keyword evidence="2" id="KW-1185">Reference proteome</keyword>
<evidence type="ECO:0000313" key="2">
    <source>
        <dbReference type="Proteomes" id="UP000293925"/>
    </source>
</evidence>
<reference evidence="1 2" key="1">
    <citation type="submission" date="2019-02" db="EMBL/GenBank/DDBJ databases">
        <title>Pedobacter sp. RP-3-21 sp. nov., isolated from Arctic soil.</title>
        <authorList>
            <person name="Dahal R.H."/>
        </authorList>
    </citation>
    <scope>NUCLEOTIDE SEQUENCE [LARGE SCALE GENOMIC DNA]</scope>
    <source>
        <strain evidence="1 2">RP-3-21</strain>
    </source>
</reference>
<evidence type="ECO:0000313" key="1">
    <source>
        <dbReference type="EMBL" id="TCD26518.1"/>
    </source>
</evidence>
<dbReference type="AlphaFoldDB" id="A0A4R0PVA2"/>